<evidence type="ECO:0000313" key="2">
    <source>
        <dbReference type="Proteomes" id="UP000682358"/>
    </source>
</evidence>
<dbReference type="Proteomes" id="UP000682358">
    <property type="component" value="Chromosome"/>
</dbReference>
<dbReference type="AlphaFoldDB" id="A0AAJ4TI17"/>
<sequence>MLNLFYVEMTANYQGNKHNDSFKLIIESYSKNSAAAKAISYLYQQGFHNVEVAQCQIATSENIKSYFEHLNITLH</sequence>
<evidence type="ECO:0000313" key="1">
    <source>
        <dbReference type="EMBL" id="QWQ20524.1"/>
    </source>
</evidence>
<dbReference type="RefSeq" id="WP_147675429.1">
    <property type="nucleotide sequence ID" value="NZ_CP076405.1"/>
</dbReference>
<proteinExistence type="predicted"/>
<gene>
    <name evidence="1" type="ORF">KOF27_18435</name>
</gene>
<protein>
    <submittedName>
        <fullName evidence="1">Uncharacterized protein</fullName>
    </submittedName>
</protein>
<name>A0AAJ4TI17_PRORE</name>
<accession>A0AAJ4TI17</accession>
<reference evidence="1" key="1">
    <citation type="submission" date="2021-06" db="EMBL/GenBank/DDBJ databases">
        <title>Emergence of genetically related NDM-1-producing Providencia rettgeri strains in Argentina.</title>
        <authorList>
            <person name="Pasteran F."/>
            <person name="Meo A."/>
            <person name="Gomez S."/>
            <person name="Derdoy L."/>
            <person name="Albronoz E."/>
            <person name="Faccone D."/>
            <person name="Guerriero L."/>
            <person name="Archuby D."/>
            <person name="Tarzia A."/>
            <person name="Lopez M."/>
            <person name="Corso A."/>
        </authorList>
    </citation>
    <scope>NUCLEOTIDE SEQUENCE</scope>
    <source>
        <strain evidence="1">PreM15628</strain>
    </source>
</reference>
<dbReference type="EMBL" id="CP076405">
    <property type="protein sequence ID" value="QWQ20524.1"/>
    <property type="molecule type" value="Genomic_DNA"/>
</dbReference>
<organism evidence="1 2">
    <name type="scientific">Providencia rettgeri</name>
    <dbReference type="NCBI Taxonomy" id="587"/>
    <lineage>
        <taxon>Bacteria</taxon>
        <taxon>Pseudomonadati</taxon>
        <taxon>Pseudomonadota</taxon>
        <taxon>Gammaproteobacteria</taxon>
        <taxon>Enterobacterales</taxon>
        <taxon>Morganellaceae</taxon>
        <taxon>Providencia</taxon>
    </lineage>
</organism>